<keyword evidence="3 6" id="KW-0238">DNA-binding</keyword>
<organism evidence="6 7">
    <name type="scientific">Diplocloster agilis</name>
    <dbReference type="NCBI Taxonomy" id="2850323"/>
    <lineage>
        <taxon>Bacteria</taxon>
        <taxon>Bacillati</taxon>
        <taxon>Bacillota</taxon>
        <taxon>Clostridia</taxon>
        <taxon>Lachnospirales</taxon>
        <taxon>Lachnospiraceae</taxon>
        <taxon>Diplocloster</taxon>
    </lineage>
</organism>
<keyword evidence="2" id="KW-0805">Transcription regulation</keyword>
<name>A0A949K701_9FIRM</name>
<dbReference type="GO" id="GO:0003700">
    <property type="term" value="F:DNA-binding transcription factor activity"/>
    <property type="evidence" value="ECO:0007669"/>
    <property type="project" value="TreeGrafter"/>
</dbReference>
<evidence type="ECO:0000256" key="1">
    <source>
        <dbReference type="ARBA" id="ARBA00022491"/>
    </source>
</evidence>
<dbReference type="SMART" id="SM00354">
    <property type="entry name" value="HTH_LACI"/>
    <property type="match status" value="1"/>
</dbReference>
<keyword evidence="4" id="KW-0804">Transcription</keyword>
<evidence type="ECO:0000313" key="6">
    <source>
        <dbReference type="EMBL" id="MBU9736462.1"/>
    </source>
</evidence>
<evidence type="ECO:0000313" key="7">
    <source>
        <dbReference type="Proteomes" id="UP000712157"/>
    </source>
</evidence>
<dbReference type="GO" id="GO:0000976">
    <property type="term" value="F:transcription cis-regulatory region binding"/>
    <property type="evidence" value="ECO:0007669"/>
    <property type="project" value="TreeGrafter"/>
</dbReference>
<dbReference type="InterPro" id="IPR000843">
    <property type="entry name" value="HTH_LacI"/>
</dbReference>
<evidence type="ECO:0000259" key="5">
    <source>
        <dbReference type="PROSITE" id="PS50932"/>
    </source>
</evidence>
<feature type="domain" description="HTH lacI-type" evidence="5">
    <location>
        <begin position="6"/>
        <end position="74"/>
    </location>
</feature>
<evidence type="ECO:0000256" key="2">
    <source>
        <dbReference type="ARBA" id="ARBA00023015"/>
    </source>
</evidence>
<accession>A0A949K701</accession>
<protein>
    <submittedName>
        <fullName evidence="6">LacI family DNA-binding transcriptional regulator</fullName>
    </submittedName>
</protein>
<dbReference type="Pfam" id="PF00356">
    <property type="entry name" value="LacI"/>
    <property type="match status" value="1"/>
</dbReference>
<dbReference type="CDD" id="cd01392">
    <property type="entry name" value="HTH_LacI"/>
    <property type="match status" value="1"/>
</dbReference>
<dbReference type="Gene3D" id="1.10.260.40">
    <property type="entry name" value="lambda repressor-like DNA-binding domains"/>
    <property type="match status" value="1"/>
</dbReference>
<dbReference type="SUPFAM" id="SSF53822">
    <property type="entry name" value="Periplasmic binding protein-like I"/>
    <property type="match status" value="1"/>
</dbReference>
<proteinExistence type="predicted"/>
<keyword evidence="1" id="KW-0678">Repressor</keyword>
<dbReference type="Gene3D" id="3.40.50.2300">
    <property type="match status" value="2"/>
</dbReference>
<dbReference type="SUPFAM" id="SSF47413">
    <property type="entry name" value="lambda repressor-like DNA-binding domains"/>
    <property type="match status" value="1"/>
</dbReference>
<dbReference type="Proteomes" id="UP000712157">
    <property type="component" value="Unassembled WGS sequence"/>
</dbReference>
<dbReference type="InterPro" id="IPR010982">
    <property type="entry name" value="Lambda_DNA-bd_dom_sf"/>
</dbReference>
<dbReference type="PANTHER" id="PTHR30146:SF148">
    <property type="entry name" value="HTH-TYPE TRANSCRIPTIONAL REPRESSOR PURR-RELATED"/>
    <property type="match status" value="1"/>
</dbReference>
<dbReference type="InterPro" id="IPR046335">
    <property type="entry name" value="LacI/GalR-like_sensor"/>
</dbReference>
<dbReference type="PROSITE" id="PS50932">
    <property type="entry name" value="HTH_LACI_2"/>
    <property type="match status" value="1"/>
</dbReference>
<reference evidence="6" key="1">
    <citation type="submission" date="2021-06" db="EMBL/GenBank/DDBJ databases">
        <title>Description of novel taxa of the family Lachnospiraceae.</title>
        <authorList>
            <person name="Chaplin A.V."/>
            <person name="Sokolova S.R."/>
            <person name="Pikina A.P."/>
            <person name="Korzhanova M."/>
            <person name="Belova V."/>
            <person name="Korostin D."/>
            <person name="Efimov B.A."/>
        </authorList>
    </citation>
    <scope>NUCLEOTIDE SEQUENCE</scope>
    <source>
        <strain evidence="6">ASD5720</strain>
    </source>
</reference>
<dbReference type="Pfam" id="PF13377">
    <property type="entry name" value="Peripla_BP_3"/>
    <property type="match status" value="1"/>
</dbReference>
<evidence type="ECO:0000256" key="4">
    <source>
        <dbReference type="ARBA" id="ARBA00023163"/>
    </source>
</evidence>
<gene>
    <name evidence="6" type="ORF">KTH89_07930</name>
</gene>
<dbReference type="EMBL" id="JAHQCW010000010">
    <property type="protein sequence ID" value="MBU9736462.1"/>
    <property type="molecule type" value="Genomic_DNA"/>
</dbReference>
<evidence type="ECO:0000256" key="3">
    <source>
        <dbReference type="ARBA" id="ARBA00023125"/>
    </source>
</evidence>
<sequence length="352" mass="39127">MSKEKVTIQDIADALGLSRTTVSKALNGSSGMPEKTVRAVLQKAKEMNYKQFAYLADVPDPDANPSEKGGNLALLAHIMPNRFHIASTLMATLEQEISKHGYSLTIHILSNEDILSLSLPQNLKLGQVDALICLELFDESYTRMLCGLQKPVLFSDAYCGFPHHSLHADLLLMENKYSVYHMLRTIMNTTKISSVGFIGDPNHCLSFHERFESYQAALMDSGIPFHLQNCIIDDDSFYGDDRWLSNRLAGLAKLPDMFFCANDLLAMQTISCLSKMGLSVPDDVLLCGFDDTFSLSSMNSTLTTVRTPSADMGIIASRLLLNRIADPDLPPTFTYLRTEVQFRQSTKLPVKV</sequence>
<comment type="caution">
    <text evidence="6">The sequence shown here is derived from an EMBL/GenBank/DDBJ whole genome shotgun (WGS) entry which is preliminary data.</text>
</comment>
<dbReference type="RefSeq" id="WP_158345912.1">
    <property type="nucleotide sequence ID" value="NZ_JAHQCW010000010.1"/>
</dbReference>
<dbReference type="InterPro" id="IPR028082">
    <property type="entry name" value="Peripla_BP_I"/>
</dbReference>
<keyword evidence="7" id="KW-1185">Reference proteome</keyword>
<dbReference type="AlphaFoldDB" id="A0A949K701"/>
<dbReference type="PANTHER" id="PTHR30146">
    <property type="entry name" value="LACI-RELATED TRANSCRIPTIONAL REPRESSOR"/>
    <property type="match status" value="1"/>
</dbReference>